<keyword evidence="2" id="KW-1003">Cell membrane</keyword>
<dbReference type="NCBIfam" id="TIGR00765">
    <property type="entry name" value="yihY_not_rbn"/>
    <property type="match status" value="1"/>
</dbReference>
<protein>
    <submittedName>
        <fullName evidence="8">YihY/virulence factor BrkB family protein</fullName>
    </submittedName>
</protein>
<keyword evidence="3 7" id="KW-0812">Transmembrane</keyword>
<name>A0AAU7XFY3_9HYPH</name>
<feature type="region of interest" description="Disordered" evidence="6">
    <location>
        <begin position="356"/>
        <end position="384"/>
    </location>
</feature>
<keyword evidence="4 7" id="KW-1133">Transmembrane helix</keyword>
<accession>A0AAU7XFY3</accession>
<feature type="transmembrane region" description="Helical" evidence="7">
    <location>
        <begin position="219"/>
        <end position="242"/>
    </location>
</feature>
<evidence type="ECO:0000256" key="3">
    <source>
        <dbReference type="ARBA" id="ARBA00022692"/>
    </source>
</evidence>
<feature type="transmembrane region" description="Helical" evidence="7">
    <location>
        <begin position="291"/>
        <end position="314"/>
    </location>
</feature>
<sequence>MPAPRRGLDPNSDVLALLALGALALVSLSLAGRRRDGSVVVPHTRLRPAPSGGASRCISGPDAADIARMAEAGRGREAEAPHEIPPTGWKDVLWRTWNEFLGDHVLTQAAAVTFYVTLAVFPAIAAMVSIYGLFADRATVASHVASLDWILPGGALDVLGAQVTRVAEKGNSTLSLAFALSLVLSLWSANAGIKAMFEALNVVYEEDEKRSLVMLNLESLVFTLAGIVFAAVSIATVVALPLVLDRLWLGPWTETLIRLGRWPILFAVVATLLAFLYRFGPSRRRAKWRWVSWGSALASVLWVALSMGFSYYAAHFGRFDETYGSLGAAIAFMTWVWLSVTVVLIGAELNSELEHQTARDSTEGRPRPLGRRGAEMADTIGQGV</sequence>
<dbReference type="AlphaFoldDB" id="A0AAU7XFY3"/>
<evidence type="ECO:0000256" key="4">
    <source>
        <dbReference type="ARBA" id="ARBA00022989"/>
    </source>
</evidence>
<evidence type="ECO:0000256" key="7">
    <source>
        <dbReference type="SAM" id="Phobius"/>
    </source>
</evidence>
<dbReference type="RefSeq" id="WP_407051771.1">
    <property type="nucleotide sequence ID" value="NZ_CP158568.1"/>
</dbReference>
<dbReference type="Pfam" id="PF03631">
    <property type="entry name" value="Virul_fac_BrkB"/>
    <property type="match status" value="1"/>
</dbReference>
<feature type="compositionally biased region" description="Basic and acidic residues" evidence="6">
    <location>
        <begin position="356"/>
        <end position="366"/>
    </location>
</feature>
<feature type="transmembrane region" description="Helical" evidence="7">
    <location>
        <begin position="326"/>
        <end position="347"/>
    </location>
</feature>
<dbReference type="EMBL" id="CP158568">
    <property type="protein sequence ID" value="XBY46679.1"/>
    <property type="molecule type" value="Genomic_DNA"/>
</dbReference>
<keyword evidence="5 7" id="KW-0472">Membrane</keyword>
<dbReference type="KEGG" id="mflg:ABS361_10960"/>
<evidence type="ECO:0000256" key="2">
    <source>
        <dbReference type="ARBA" id="ARBA00022475"/>
    </source>
</evidence>
<evidence type="ECO:0000256" key="1">
    <source>
        <dbReference type="ARBA" id="ARBA00004651"/>
    </source>
</evidence>
<organism evidence="8">
    <name type="scientific">Methyloraptor flagellatus</name>
    <dbReference type="NCBI Taxonomy" id="3162530"/>
    <lineage>
        <taxon>Bacteria</taxon>
        <taxon>Pseudomonadati</taxon>
        <taxon>Pseudomonadota</taxon>
        <taxon>Alphaproteobacteria</taxon>
        <taxon>Hyphomicrobiales</taxon>
        <taxon>Ancalomicrobiaceae</taxon>
        <taxon>Methyloraptor</taxon>
    </lineage>
</organism>
<reference evidence="8" key="1">
    <citation type="submission" date="2024-06" db="EMBL/GenBank/DDBJ databases">
        <title>Methylostella associata gen. nov., sp. nov., a novel Ancalomicrobiaceae-affiliated facultatively methylotrophic bacteria that feed on methanotrophs of the genus Methylococcus.</title>
        <authorList>
            <person name="Saltykova V."/>
            <person name="Danilova O.V."/>
            <person name="Oshkin I.Y."/>
            <person name="Belova S.E."/>
            <person name="Pimenov N.V."/>
            <person name="Dedysh S.N."/>
        </authorList>
    </citation>
    <scope>NUCLEOTIDE SEQUENCE</scope>
    <source>
        <strain evidence="8">S20</strain>
    </source>
</reference>
<evidence type="ECO:0000256" key="5">
    <source>
        <dbReference type="ARBA" id="ARBA00023136"/>
    </source>
</evidence>
<dbReference type="PANTHER" id="PTHR30213:SF0">
    <property type="entry name" value="UPF0761 MEMBRANE PROTEIN YIHY"/>
    <property type="match status" value="1"/>
</dbReference>
<evidence type="ECO:0000256" key="6">
    <source>
        <dbReference type="SAM" id="MobiDB-lite"/>
    </source>
</evidence>
<proteinExistence type="predicted"/>
<gene>
    <name evidence="8" type="ORF">ABS361_10960</name>
</gene>
<dbReference type="InterPro" id="IPR017039">
    <property type="entry name" value="Virul_fac_BrkB"/>
</dbReference>
<feature type="transmembrane region" description="Helical" evidence="7">
    <location>
        <begin position="262"/>
        <end position="279"/>
    </location>
</feature>
<evidence type="ECO:0000313" key="8">
    <source>
        <dbReference type="EMBL" id="XBY46679.1"/>
    </source>
</evidence>
<feature type="transmembrane region" description="Helical" evidence="7">
    <location>
        <begin position="112"/>
        <end position="134"/>
    </location>
</feature>
<dbReference type="PANTHER" id="PTHR30213">
    <property type="entry name" value="INNER MEMBRANE PROTEIN YHJD"/>
    <property type="match status" value="1"/>
</dbReference>
<comment type="subcellular location">
    <subcellularLocation>
        <location evidence="1">Cell membrane</location>
        <topology evidence="1">Multi-pass membrane protein</topology>
    </subcellularLocation>
</comment>
<dbReference type="GO" id="GO:0005886">
    <property type="term" value="C:plasma membrane"/>
    <property type="evidence" value="ECO:0007669"/>
    <property type="project" value="UniProtKB-SubCell"/>
</dbReference>